<dbReference type="GO" id="GO:0005874">
    <property type="term" value="C:microtubule"/>
    <property type="evidence" value="ECO:0007669"/>
    <property type="project" value="InterPro"/>
</dbReference>
<feature type="region of interest" description="Disordered" evidence="1">
    <location>
        <begin position="801"/>
        <end position="1037"/>
    </location>
</feature>
<feature type="compositionally biased region" description="Basic and acidic residues" evidence="1">
    <location>
        <begin position="497"/>
        <end position="513"/>
    </location>
</feature>
<feature type="compositionally biased region" description="Polar residues" evidence="1">
    <location>
        <begin position="17"/>
        <end position="27"/>
    </location>
</feature>
<feature type="compositionally biased region" description="Basic and acidic residues" evidence="1">
    <location>
        <begin position="79"/>
        <end position="96"/>
    </location>
</feature>
<dbReference type="PANTHER" id="PTHR13843:SF6">
    <property type="entry name" value="MICROTUBULE-ASSOCIATED PROTEIN 1A"/>
    <property type="match status" value="1"/>
</dbReference>
<feature type="compositionally biased region" description="Polar residues" evidence="1">
    <location>
        <begin position="424"/>
        <end position="438"/>
    </location>
</feature>
<feature type="region of interest" description="Disordered" evidence="1">
    <location>
        <begin position="1227"/>
        <end position="1626"/>
    </location>
</feature>
<reference evidence="3" key="2">
    <citation type="submission" date="2016-06" db="EMBL/GenBank/DDBJ databases">
        <title>The genome of a short-lived fish provides insights into sex chromosome evolution and the genetic control of aging.</title>
        <authorList>
            <person name="Reichwald K."/>
            <person name="Felder M."/>
            <person name="Petzold A."/>
            <person name="Koch P."/>
            <person name="Groth M."/>
            <person name="Platzer M."/>
        </authorList>
    </citation>
    <scope>NUCLEOTIDE SEQUENCE</scope>
    <source>
        <tissue evidence="3">Brain</tissue>
    </source>
</reference>
<feature type="compositionally biased region" description="Basic and acidic residues" evidence="1">
    <location>
        <begin position="555"/>
        <end position="566"/>
    </location>
</feature>
<feature type="compositionally biased region" description="Polar residues" evidence="1">
    <location>
        <begin position="1473"/>
        <end position="1487"/>
    </location>
</feature>
<feature type="region of interest" description="Disordered" evidence="1">
    <location>
        <begin position="1"/>
        <end position="27"/>
    </location>
</feature>
<feature type="compositionally biased region" description="Polar residues" evidence="1">
    <location>
        <begin position="630"/>
        <end position="649"/>
    </location>
</feature>
<feature type="compositionally biased region" description="Polar residues" evidence="1">
    <location>
        <begin position="119"/>
        <end position="132"/>
    </location>
</feature>
<dbReference type="GO" id="GO:0003779">
    <property type="term" value="F:actin binding"/>
    <property type="evidence" value="ECO:0007669"/>
    <property type="project" value="TreeGrafter"/>
</dbReference>
<feature type="compositionally biased region" description="Polar residues" evidence="1">
    <location>
        <begin position="311"/>
        <end position="333"/>
    </location>
</feature>
<dbReference type="GO" id="GO:0030425">
    <property type="term" value="C:dendrite"/>
    <property type="evidence" value="ECO:0007669"/>
    <property type="project" value="TreeGrafter"/>
</dbReference>
<feature type="compositionally biased region" description="Low complexity" evidence="1">
    <location>
        <begin position="1115"/>
        <end position="1129"/>
    </location>
</feature>
<feature type="non-terminal residue" evidence="3">
    <location>
        <position position="1"/>
    </location>
</feature>
<feature type="compositionally biased region" description="Basic and acidic residues" evidence="1">
    <location>
        <begin position="1346"/>
        <end position="1365"/>
    </location>
</feature>
<dbReference type="GO" id="GO:0008017">
    <property type="term" value="F:microtubule binding"/>
    <property type="evidence" value="ECO:0007669"/>
    <property type="project" value="InterPro"/>
</dbReference>
<organism evidence="3">
    <name type="scientific">Nothobranchius kadleci</name>
    <name type="common">African annual killifish</name>
    <dbReference type="NCBI Taxonomy" id="1051664"/>
    <lineage>
        <taxon>Eukaryota</taxon>
        <taxon>Metazoa</taxon>
        <taxon>Chordata</taxon>
        <taxon>Craniata</taxon>
        <taxon>Vertebrata</taxon>
        <taxon>Euteleostomi</taxon>
        <taxon>Actinopterygii</taxon>
        <taxon>Neopterygii</taxon>
        <taxon>Teleostei</taxon>
        <taxon>Neoteleostei</taxon>
        <taxon>Acanthomorphata</taxon>
        <taxon>Ovalentaria</taxon>
        <taxon>Atherinomorphae</taxon>
        <taxon>Cyprinodontiformes</taxon>
        <taxon>Nothobranchiidae</taxon>
        <taxon>Nothobranchius</taxon>
    </lineage>
</organism>
<evidence type="ECO:0000259" key="2">
    <source>
        <dbReference type="Pfam" id="PF25281"/>
    </source>
</evidence>
<gene>
    <name evidence="3" type="primary">MAP1A</name>
</gene>
<feature type="compositionally biased region" description="Pro residues" evidence="1">
    <location>
        <begin position="1539"/>
        <end position="1550"/>
    </location>
</feature>
<feature type="compositionally biased region" description="Polar residues" evidence="1">
    <location>
        <begin position="1600"/>
        <end position="1615"/>
    </location>
</feature>
<dbReference type="PANTHER" id="PTHR13843">
    <property type="entry name" value="MICROTUBULE-ASSOCIATED PROTEIN"/>
    <property type="match status" value="1"/>
</dbReference>
<proteinExistence type="predicted"/>
<feature type="domain" description="Microtubule-associated protein 1A/B/S-like MBL-like" evidence="2">
    <location>
        <begin position="1"/>
        <end position="61"/>
    </location>
</feature>
<dbReference type="GO" id="GO:0043025">
    <property type="term" value="C:neuronal cell body"/>
    <property type="evidence" value="ECO:0007669"/>
    <property type="project" value="TreeGrafter"/>
</dbReference>
<dbReference type="GO" id="GO:0000226">
    <property type="term" value="P:microtubule cytoskeleton organization"/>
    <property type="evidence" value="ECO:0007669"/>
    <property type="project" value="InterPro"/>
</dbReference>
<feature type="compositionally biased region" description="Basic and acidic residues" evidence="1">
    <location>
        <begin position="655"/>
        <end position="672"/>
    </location>
</feature>
<reference evidence="3" key="1">
    <citation type="submission" date="2016-05" db="EMBL/GenBank/DDBJ databases">
        <authorList>
            <person name="Lavstsen T."/>
            <person name="Jespersen J.S."/>
        </authorList>
    </citation>
    <scope>NUCLEOTIDE SEQUENCE</scope>
    <source>
        <tissue evidence="3">Brain</tissue>
    </source>
</reference>
<accession>A0A1A8D1D4</accession>
<feature type="compositionally biased region" description="Basic and acidic residues" evidence="1">
    <location>
        <begin position="1264"/>
        <end position="1297"/>
    </location>
</feature>
<protein>
    <submittedName>
        <fullName evidence="3">Microtubule-associated protein 1A</fullName>
    </submittedName>
</protein>
<feature type="compositionally biased region" description="Low complexity" evidence="1">
    <location>
        <begin position="849"/>
        <end position="863"/>
    </location>
</feature>
<feature type="compositionally biased region" description="Low complexity" evidence="1">
    <location>
        <begin position="1373"/>
        <end position="1383"/>
    </location>
</feature>
<feature type="compositionally biased region" description="Basic and acidic residues" evidence="1">
    <location>
        <begin position="522"/>
        <end position="541"/>
    </location>
</feature>
<dbReference type="Pfam" id="PF25281">
    <property type="entry name" value="MBL_MAP1B"/>
    <property type="match status" value="1"/>
</dbReference>
<feature type="compositionally biased region" description="Acidic residues" evidence="1">
    <location>
        <begin position="359"/>
        <end position="373"/>
    </location>
</feature>
<sequence>INGLLQRKIAEQEEEQSQGSTNYSDWTKNLISPELGVVFFNVPEKLRMPESNLKEGMEKAELEEVEDLDVIADEELHVAAEDTAEDKPREWSAAKAEEEEDEEGYLPHMGRAAAPIGSGASQPGSDITSNKLLSPKRKSGFLGDEEVSAIKSISEEQKEEPDDALDLKPIKIQEEKNQEHKVRTSQEERREMEKDDTHVAELSKEQKMEKEPEKDYTSEAEDTRDETITTPENEKEAALTKVDNKSTYMDGDHTRQEKWEEEEVQEKDLGKDIKQPAQAGLEPKMDSKHAFGFQSSDAEQEDICLGKASSRPLSVESTSDVSTEGLSLTQTPPTDELSEAAASQQPSEATATVTMQEPSLDEDGNEGQTEEPDEGVKTETTAAPLAKPGPSFDIWTSKEDETEAASASASEGRKAELPAVASTEGPSCTENQTWTQIGSERASTHEIKLHEKPEKEAEREMEGEREVASPELSQTCSYFMLDSRPDDVSQTTAPAKAEGRSQMDISGHLRHEAQAFGASKYDPYEKPVPKEHDLDSAEAGERSSGLDGTSEFFIDDNRTSQAEDGRGTFLLDDPYKEEPLSFSRVDYSPASLTERDKSSHHSQRDPPNDDDREKGQEEESEREDGAETPSVDTSFSSINVQDNKMSQAAESEYLSLKEDKPEKPEKDKEDVMKGAAGEDDTVSTRATSRPESPSPQWSHPDLSALAFPGTFGEPEEKEMAEKRQSPTVSHKMETSDGSLEGSPSGRHSPAEKDIPPQLASPLVGQERASGAVVTLGMDENLLASEDEESLEDKRLLVEGEDFIVDSDDGEEEHEVSSDVDVEKGAREQSEKEMCRDRAPAAEPKHTNQSSLPPASSFPPEASACKPTPDDGSASPLTDRRPGGGDEEDTVTTGTVRAADTPKQAEIMEADERDVPPGPTVKTRLPEDVCSSQASLSPEPDRPVPAAYSDLKSRPTSSPGPPGPASHADIETSRSGDPSAQFYDEDSQLQSKVEKTETLVPLDASILSRSGESLDTTAGHEEAASASGSTLDPRSEHKLEAFTELATEAPLTTAHLSFTGSSTSLVSGEFHTDEYMEVMVKPAAEPSKPSSPASVNMAKQPEDPELSSEVQTPPLSSRSPVHVSESSVPPDVLFDVSPLQRADRFLNDEPETLAVEDSTLPCRVECQTFNVPDVKKTFSPTSDSSSLQSRFHGSVCSAQAEEMTASLSESGASRTSCAITGLVTFTEERNSAAATVAEDPGETEMFKGAGAKQKPEEDTCQGPTKDAKETADPKLDEEGGEEGLDKSEEISHRLELKRNSSLSDWELLQKPDDYPSTPPPDDDDDDDHKEAAEWMDRAQGMSMSSSKEAHHTEVSHKGDEKTHRPSELNPGATSSASSPCYSSCESKHQKGELSPSFINPSPHHLSSDEGEEDDHGGHSQDGDEDDLEQHSVKRRSHKPRSHLTQSHHGEAGQHQLPGSMSSGLAATLAGEETPPTSASESLPSQSDSDVPPGTEECPSITAEGNLDSDEDAEHLPVDKSASEAAAGHHPPSSQKSNDPLPTPMKDPLPHPSHPDVCMVDPEACMNGHSGPERLLKKKGLRKGKPKSASPARREEVRKRSSTPAKQTKDSASSRSASLRGKDTDPAFRLIKMSDTQGSKSELLNPGKVNGIKSSSGPPVFVDLAYVPNHCSAKNVDQEFFKRVRAAYYVVSGNDPGSGEPSRGVLDALLEGKAQWGSNLQVTVIPTHDTEVTREWYQQTHGAERQQVYASDGSSYTHASARVSLGSSHVTDVAAVWLVRV</sequence>
<evidence type="ECO:0000313" key="3">
    <source>
        <dbReference type="EMBL" id="SBP85078.1"/>
    </source>
</evidence>
<dbReference type="InterPro" id="IPR057480">
    <property type="entry name" value="MAP1A/B/S-like_MBL"/>
</dbReference>
<dbReference type="GO" id="GO:0007409">
    <property type="term" value="P:axonogenesis"/>
    <property type="evidence" value="ECO:0007669"/>
    <property type="project" value="TreeGrafter"/>
</dbReference>
<feature type="compositionally biased region" description="Basic and acidic residues" evidence="1">
    <location>
        <begin position="593"/>
        <end position="617"/>
    </location>
</feature>
<feature type="compositionally biased region" description="Acidic residues" evidence="1">
    <location>
        <begin position="801"/>
        <end position="813"/>
    </location>
</feature>
<feature type="compositionally biased region" description="Basic residues" evidence="1">
    <location>
        <begin position="1574"/>
        <end position="1584"/>
    </location>
</feature>
<feature type="compositionally biased region" description="Basic and acidic residues" evidence="1">
    <location>
        <begin position="717"/>
        <end position="734"/>
    </location>
</feature>
<dbReference type="EMBL" id="HADZ01021137">
    <property type="protein sequence ID" value="SBP85078.1"/>
    <property type="molecule type" value="Transcribed_RNA"/>
</dbReference>
<feature type="region of interest" description="Disordered" evidence="1">
    <location>
        <begin position="1079"/>
        <end position="1133"/>
    </location>
</feature>
<dbReference type="GO" id="GO:0045202">
    <property type="term" value="C:synapse"/>
    <property type="evidence" value="ECO:0007669"/>
    <property type="project" value="TreeGrafter"/>
</dbReference>
<evidence type="ECO:0000256" key="1">
    <source>
        <dbReference type="SAM" id="MobiDB-lite"/>
    </source>
</evidence>
<feature type="compositionally biased region" description="Basic residues" evidence="1">
    <location>
        <begin position="1431"/>
        <end position="1440"/>
    </location>
</feature>
<feature type="compositionally biased region" description="Basic and acidic residues" evidence="1">
    <location>
        <begin position="232"/>
        <end position="258"/>
    </location>
</feature>
<dbReference type="GO" id="GO:0005829">
    <property type="term" value="C:cytosol"/>
    <property type="evidence" value="ECO:0007669"/>
    <property type="project" value="TreeGrafter"/>
</dbReference>
<feature type="region of interest" description="Disordered" evidence="1">
    <location>
        <begin position="79"/>
        <end position="765"/>
    </location>
</feature>
<feature type="compositionally biased region" description="Low complexity" evidence="1">
    <location>
        <begin position="339"/>
        <end position="352"/>
    </location>
</feature>
<dbReference type="InterPro" id="IPR026074">
    <property type="entry name" value="MAP1"/>
</dbReference>
<feature type="compositionally biased region" description="Basic and acidic residues" evidence="1">
    <location>
        <begin position="814"/>
        <end position="845"/>
    </location>
</feature>
<dbReference type="GO" id="GO:0005875">
    <property type="term" value="C:microtubule associated complex"/>
    <property type="evidence" value="ECO:0007669"/>
    <property type="project" value="TreeGrafter"/>
</dbReference>
<dbReference type="GO" id="GO:0031114">
    <property type="term" value="P:regulation of microtubule depolymerization"/>
    <property type="evidence" value="ECO:0007669"/>
    <property type="project" value="TreeGrafter"/>
</dbReference>
<feature type="compositionally biased region" description="Basic and acidic residues" evidence="1">
    <location>
        <begin position="165"/>
        <end position="217"/>
    </location>
</feature>
<feature type="compositionally biased region" description="Basic and acidic residues" evidence="1">
    <location>
        <begin position="442"/>
        <end position="468"/>
    </location>
</feature>
<feature type="compositionally biased region" description="Polar residues" evidence="1">
    <location>
        <begin position="683"/>
        <end position="697"/>
    </location>
</feature>
<name>A0A1A8D1D4_NOTKA</name>
<feature type="compositionally biased region" description="Low complexity" evidence="1">
    <location>
        <begin position="1080"/>
        <end position="1093"/>
    </location>
</feature>
<dbReference type="GO" id="GO:0016358">
    <property type="term" value="P:dendrite development"/>
    <property type="evidence" value="ECO:0007669"/>
    <property type="project" value="TreeGrafter"/>
</dbReference>